<evidence type="ECO:0000313" key="3">
    <source>
        <dbReference type="Proteomes" id="UP001272325"/>
    </source>
</evidence>
<dbReference type="Proteomes" id="UP001272325">
    <property type="component" value="Unassembled WGS sequence"/>
</dbReference>
<accession>A0ABU4ICR2</accession>
<proteinExistence type="predicted"/>
<dbReference type="SUPFAM" id="SSF54523">
    <property type="entry name" value="Pili subunits"/>
    <property type="match status" value="1"/>
</dbReference>
<dbReference type="PANTHER" id="PTHR30093">
    <property type="entry name" value="GENERAL SECRETION PATHWAY PROTEIN G"/>
    <property type="match status" value="1"/>
</dbReference>
<dbReference type="NCBIfam" id="TIGR02532">
    <property type="entry name" value="IV_pilin_GFxxxE"/>
    <property type="match status" value="1"/>
</dbReference>
<reference evidence="2 3" key="1">
    <citation type="submission" date="2023-11" db="EMBL/GenBank/DDBJ databases">
        <title>Plant-associative lifestyle of Vibrio porteresiae and its evolutionary dynamics.</title>
        <authorList>
            <person name="Rameshkumar N."/>
            <person name="Kirti K."/>
        </authorList>
    </citation>
    <scope>NUCLEOTIDE SEQUENCE [LARGE SCALE GENOMIC DNA]</scope>
    <source>
        <strain evidence="2 3">MSSRF60</strain>
    </source>
</reference>
<dbReference type="EMBL" id="JAWRCN010000001">
    <property type="protein sequence ID" value="MDW6016338.1"/>
    <property type="molecule type" value="Genomic_DNA"/>
</dbReference>
<evidence type="ECO:0000256" key="1">
    <source>
        <dbReference type="SAM" id="Phobius"/>
    </source>
</evidence>
<dbReference type="InterPro" id="IPR045584">
    <property type="entry name" value="Pilin-like"/>
</dbReference>
<keyword evidence="3" id="KW-1185">Reference proteome</keyword>
<keyword evidence="1" id="KW-1133">Transmembrane helix</keyword>
<keyword evidence="1" id="KW-0472">Membrane</keyword>
<dbReference type="InterPro" id="IPR031982">
    <property type="entry name" value="PilE-like"/>
</dbReference>
<dbReference type="Pfam" id="PF16732">
    <property type="entry name" value="ComP_DUS"/>
    <property type="match status" value="1"/>
</dbReference>
<dbReference type="PANTHER" id="PTHR30093:SF47">
    <property type="entry name" value="TYPE IV PILUS NON-CORE MINOR PILIN PILE"/>
    <property type="match status" value="1"/>
</dbReference>
<feature type="transmembrane region" description="Helical" evidence="1">
    <location>
        <begin position="21"/>
        <end position="42"/>
    </location>
</feature>
<comment type="caution">
    <text evidence="2">The sequence shown here is derived from an EMBL/GenBank/DDBJ whole genome shotgun (WGS) entry which is preliminary data.</text>
</comment>
<keyword evidence="1" id="KW-0812">Transmembrane</keyword>
<name>A0ABU4ICR2_9VIBR</name>
<dbReference type="PROSITE" id="PS00409">
    <property type="entry name" value="PROKAR_NTER_METHYL"/>
    <property type="match status" value="1"/>
</dbReference>
<gene>
    <name evidence="2" type="ORF">SBW85_00955</name>
</gene>
<protein>
    <submittedName>
        <fullName evidence="2">Type IV pilin protein</fullName>
    </submittedName>
</protein>
<sequence>MEMIRTFYCKIASRKHQGLTLIELILVVAIIGILGSIAYPNYSDHIRKAHRKQAMADMSKLQLYLEEHYDNGYSADTIMTNGICNSFCEVDSDRYEISATVSKTGYLITATPKATKGQNNDTCLGNTYTKLTLSHTGESLPSGCWL</sequence>
<dbReference type="Pfam" id="PF07963">
    <property type="entry name" value="N_methyl"/>
    <property type="match status" value="1"/>
</dbReference>
<dbReference type="InterPro" id="IPR012902">
    <property type="entry name" value="N_methyl_site"/>
</dbReference>
<dbReference type="RefSeq" id="WP_171138733.1">
    <property type="nucleotide sequence ID" value="NZ_AP024893.1"/>
</dbReference>
<dbReference type="Gene3D" id="3.30.700.10">
    <property type="entry name" value="Glycoprotein, Type 4 Pilin"/>
    <property type="match status" value="1"/>
</dbReference>
<organism evidence="2 3">
    <name type="scientific">Vibrio plantisponsor</name>
    <dbReference type="NCBI Taxonomy" id="664643"/>
    <lineage>
        <taxon>Bacteria</taxon>
        <taxon>Pseudomonadati</taxon>
        <taxon>Pseudomonadota</taxon>
        <taxon>Gammaproteobacteria</taxon>
        <taxon>Vibrionales</taxon>
        <taxon>Vibrionaceae</taxon>
        <taxon>Vibrio</taxon>
    </lineage>
</organism>
<evidence type="ECO:0000313" key="2">
    <source>
        <dbReference type="EMBL" id="MDW6016338.1"/>
    </source>
</evidence>